<gene>
    <name evidence="1" type="ORF">THIOM_000707</name>
</gene>
<reference evidence="1 2" key="1">
    <citation type="submission" date="2016-05" db="EMBL/GenBank/DDBJ databases">
        <title>Single-cell genome of chain-forming Candidatus Thiomargarita nelsonii and comparison to other large sulfur-oxidizing bacteria.</title>
        <authorList>
            <person name="Winkel M."/>
            <person name="Salman V."/>
            <person name="Woyke T."/>
            <person name="Schulz-Vogt H."/>
            <person name="Richter M."/>
            <person name="Flood B."/>
            <person name="Bailey J."/>
            <person name="Amann R."/>
            <person name="Mussmann M."/>
        </authorList>
    </citation>
    <scope>NUCLEOTIDE SEQUENCE [LARGE SCALE GENOMIC DNA]</scope>
    <source>
        <strain evidence="1 2">THI036</strain>
    </source>
</reference>
<proteinExistence type="predicted"/>
<dbReference type="GO" id="GO:0003677">
    <property type="term" value="F:DNA binding"/>
    <property type="evidence" value="ECO:0007669"/>
    <property type="project" value="InterPro"/>
</dbReference>
<dbReference type="AlphaFoldDB" id="A0A176S5V7"/>
<dbReference type="SUPFAM" id="SSF50118">
    <property type="entry name" value="Cell growth inhibitor/plasmid maintenance toxic component"/>
    <property type="match status" value="1"/>
</dbReference>
<evidence type="ECO:0000313" key="2">
    <source>
        <dbReference type="Proteomes" id="UP000076962"/>
    </source>
</evidence>
<comment type="caution">
    <text evidence="1">The sequence shown here is derived from an EMBL/GenBank/DDBJ whole genome shotgun (WGS) entry which is preliminary data.</text>
</comment>
<name>A0A176S5V7_9GAMM</name>
<organism evidence="1 2">
    <name type="scientific">Candidatus Thiomargarita nelsonii</name>
    <dbReference type="NCBI Taxonomy" id="1003181"/>
    <lineage>
        <taxon>Bacteria</taxon>
        <taxon>Pseudomonadati</taxon>
        <taxon>Pseudomonadota</taxon>
        <taxon>Gammaproteobacteria</taxon>
        <taxon>Thiotrichales</taxon>
        <taxon>Thiotrichaceae</taxon>
        <taxon>Thiomargarita</taxon>
    </lineage>
</organism>
<dbReference type="Pfam" id="PF02452">
    <property type="entry name" value="PemK_toxin"/>
    <property type="match status" value="1"/>
</dbReference>
<protein>
    <submittedName>
        <fullName evidence="1">PemK-like protein</fullName>
    </submittedName>
</protein>
<dbReference type="InterPro" id="IPR011067">
    <property type="entry name" value="Plasmid_toxin/cell-grow_inhib"/>
</dbReference>
<dbReference type="Gene3D" id="2.30.30.110">
    <property type="match status" value="1"/>
</dbReference>
<keyword evidence="2" id="KW-1185">Reference proteome</keyword>
<sequence>MVGEIYLSKIYFTDISEYKIRPVLVIKEIGDDCICVPLTTETNQNGIIINSNDLERGELKKESLVIIPKNFTLHKSILFKYLATMKTDKLNTIFAAVKNWGASNKKLRLCKVRLALLSTR</sequence>
<evidence type="ECO:0000313" key="1">
    <source>
        <dbReference type="EMBL" id="OAD23463.1"/>
    </source>
</evidence>
<accession>A0A176S5V7</accession>
<dbReference type="Proteomes" id="UP000076962">
    <property type="component" value="Unassembled WGS sequence"/>
</dbReference>
<dbReference type="EMBL" id="LUTY01000353">
    <property type="protein sequence ID" value="OAD23463.1"/>
    <property type="molecule type" value="Genomic_DNA"/>
</dbReference>
<dbReference type="InterPro" id="IPR003477">
    <property type="entry name" value="PemK-like"/>
</dbReference>